<name>A0A3S5B311_9PLAT</name>
<comment type="caution">
    <text evidence="1">The sequence shown here is derived from an EMBL/GenBank/DDBJ whole genome shotgun (WGS) entry which is preliminary data.</text>
</comment>
<sequence length="89" mass="9868">MSVCRHTQTLQLRPKTSTLGESVKQDTVPKRGVLPPFMRDFVIPNGPNAELADCECVCVRLCPNLGACRRCGHPLRNCCTSVLIFLLLQ</sequence>
<dbReference type="EMBL" id="CAAALY010012955">
    <property type="protein sequence ID" value="VEL11820.1"/>
    <property type="molecule type" value="Genomic_DNA"/>
</dbReference>
<keyword evidence="2" id="KW-1185">Reference proteome</keyword>
<proteinExistence type="predicted"/>
<protein>
    <submittedName>
        <fullName evidence="1">Uncharacterized protein</fullName>
    </submittedName>
</protein>
<dbReference type="AlphaFoldDB" id="A0A3S5B311"/>
<evidence type="ECO:0000313" key="1">
    <source>
        <dbReference type="EMBL" id="VEL11820.1"/>
    </source>
</evidence>
<reference evidence="1" key="1">
    <citation type="submission" date="2018-11" db="EMBL/GenBank/DDBJ databases">
        <authorList>
            <consortium name="Pathogen Informatics"/>
        </authorList>
    </citation>
    <scope>NUCLEOTIDE SEQUENCE</scope>
</reference>
<gene>
    <name evidence="1" type="ORF">PXEA_LOCUS5260</name>
</gene>
<evidence type="ECO:0000313" key="2">
    <source>
        <dbReference type="Proteomes" id="UP000784294"/>
    </source>
</evidence>
<dbReference type="Proteomes" id="UP000784294">
    <property type="component" value="Unassembled WGS sequence"/>
</dbReference>
<accession>A0A3S5B311</accession>
<organism evidence="1 2">
    <name type="scientific">Protopolystoma xenopodis</name>
    <dbReference type="NCBI Taxonomy" id="117903"/>
    <lineage>
        <taxon>Eukaryota</taxon>
        <taxon>Metazoa</taxon>
        <taxon>Spiralia</taxon>
        <taxon>Lophotrochozoa</taxon>
        <taxon>Platyhelminthes</taxon>
        <taxon>Monogenea</taxon>
        <taxon>Polyopisthocotylea</taxon>
        <taxon>Polystomatidea</taxon>
        <taxon>Polystomatidae</taxon>
        <taxon>Protopolystoma</taxon>
    </lineage>
</organism>